<evidence type="ECO:0000256" key="1">
    <source>
        <dbReference type="SAM" id="Coils"/>
    </source>
</evidence>
<feature type="coiled-coil region" evidence="1">
    <location>
        <begin position="137"/>
        <end position="185"/>
    </location>
</feature>
<keyword evidence="3" id="KW-1185">Reference proteome</keyword>
<comment type="caution">
    <text evidence="2">The sequence shown here is derived from an EMBL/GenBank/DDBJ whole genome shotgun (WGS) entry which is preliminary data.</text>
</comment>
<keyword evidence="1" id="KW-0175">Coiled coil</keyword>
<sequence>MVLATSSQAAVLALRDMQNQLAAAFADINKLKDEKEVVEREASKFTDTLQEELRGKEELMQGLRREISSMKEMLGDLKTALEGTLEENSRLKEAGQLAEVAASKYQSEATALQLKFESCTKAMEDNRADGLQLSHELSLARQNQAQLQEELKKESRISSELSQQLNACRNAKREVESDLRDAHEAVSKLVRHTRTWDTNCSTRRPTLTSST</sequence>
<dbReference type="OrthoDB" id="10562327at2759"/>
<protein>
    <submittedName>
        <fullName evidence="2">Uncharacterized protein</fullName>
    </submittedName>
</protein>
<organism evidence="2 3">
    <name type="scientific">Ostreobium quekettii</name>
    <dbReference type="NCBI Taxonomy" id="121088"/>
    <lineage>
        <taxon>Eukaryota</taxon>
        <taxon>Viridiplantae</taxon>
        <taxon>Chlorophyta</taxon>
        <taxon>core chlorophytes</taxon>
        <taxon>Ulvophyceae</taxon>
        <taxon>TCBD clade</taxon>
        <taxon>Bryopsidales</taxon>
        <taxon>Ostreobineae</taxon>
        <taxon>Ostreobiaceae</taxon>
        <taxon>Ostreobium</taxon>
    </lineage>
</organism>
<dbReference type="AlphaFoldDB" id="A0A8S1JFA9"/>
<reference evidence="2" key="1">
    <citation type="submission" date="2020-12" db="EMBL/GenBank/DDBJ databases">
        <authorList>
            <person name="Iha C."/>
        </authorList>
    </citation>
    <scope>NUCLEOTIDE SEQUENCE</scope>
</reference>
<gene>
    <name evidence="2" type="ORF">OSTQU699_LOCUS7987</name>
</gene>
<accession>A0A8S1JFA9</accession>
<dbReference type="Proteomes" id="UP000708148">
    <property type="component" value="Unassembled WGS sequence"/>
</dbReference>
<proteinExistence type="predicted"/>
<dbReference type="EMBL" id="CAJHUC010001896">
    <property type="protein sequence ID" value="CAD7702630.1"/>
    <property type="molecule type" value="Genomic_DNA"/>
</dbReference>
<evidence type="ECO:0000313" key="2">
    <source>
        <dbReference type="EMBL" id="CAD7702630.1"/>
    </source>
</evidence>
<name>A0A8S1JFA9_9CHLO</name>
<evidence type="ECO:0000313" key="3">
    <source>
        <dbReference type="Proteomes" id="UP000708148"/>
    </source>
</evidence>
<feature type="coiled-coil region" evidence="1">
    <location>
        <begin position="14"/>
        <end position="80"/>
    </location>
</feature>